<dbReference type="PANTHER" id="PTHR48014:SF21">
    <property type="entry name" value="SERINE_THREONINE-PROTEIN KINASE FRAY2"/>
    <property type="match status" value="1"/>
</dbReference>
<evidence type="ECO:0000256" key="2">
    <source>
        <dbReference type="PROSITE-ProRule" id="PRU10141"/>
    </source>
</evidence>
<keyword evidence="3" id="KW-0175">Coiled coil</keyword>
<feature type="binding site" evidence="2">
    <location>
        <position position="73"/>
    </location>
    <ligand>
        <name>ATP</name>
        <dbReference type="ChEBI" id="CHEBI:30616"/>
    </ligand>
</feature>
<reference evidence="6" key="1">
    <citation type="journal article" date="2020" name="Microb. Genom.">
        <title>Genetic diversity of clinical and environmental Mucorales isolates obtained from an investigation of mucormycosis cases among solid organ transplant recipients.</title>
        <authorList>
            <person name="Nguyen M.H."/>
            <person name="Kaul D."/>
            <person name="Muto C."/>
            <person name="Cheng S.J."/>
            <person name="Richter R.A."/>
            <person name="Bruno V.M."/>
            <person name="Liu G."/>
            <person name="Beyhan S."/>
            <person name="Sundermann A.J."/>
            <person name="Mounaud S."/>
            <person name="Pasculle A.W."/>
            <person name="Nierman W.C."/>
            <person name="Driscoll E."/>
            <person name="Cumbie R."/>
            <person name="Clancy C.J."/>
            <person name="Dupont C.L."/>
        </authorList>
    </citation>
    <scope>NUCLEOTIDE SEQUENCE</scope>
    <source>
        <strain evidence="6">GL11</strain>
    </source>
</reference>
<gene>
    <name evidence="6" type="ORF">G6F64_007162</name>
</gene>
<dbReference type="AlphaFoldDB" id="A0A9P6X7L3"/>
<dbReference type="Gene3D" id="1.10.510.10">
    <property type="entry name" value="Transferase(Phosphotransferase) domain 1"/>
    <property type="match status" value="1"/>
</dbReference>
<proteinExistence type="inferred from homology"/>
<dbReference type="PROSITE" id="PS00107">
    <property type="entry name" value="PROTEIN_KINASE_ATP"/>
    <property type="match status" value="1"/>
</dbReference>
<accession>A0A9P6X7L3</accession>
<feature type="coiled-coil region" evidence="3">
    <location>
        <begin position="733"/>
        <end position="767"/>
    </location>
</feature>
<dbReference type="Proteomes" id="UP000716291">
    <property type="component" value="Unassembled WGS sequence"/>
</dbReference>
<comment type="caution">
    <text evidence="6">The sequence shown here is derived from an EMBL/GenBank/DDBJ whole genome shotgun (WGS) entry which is preliminary data.</text>
</comment>
<dbReference type="SUPFAM" id="SSF56112">
    <property type="entry name" value="Protein kinase-like (PK-like)"/>
    <property type="match status" value="1"/>
</dbReference>
<feature type="compositionally biased region" description="Basic and acidic residues" evidence="4">
    <location>
        <begin position="620"/>
        <end position="629"/>
    </location>
</feature>
<evidence type="ECO:0000313" key="6">
    <source>
        <dbReference type="EMBL" id="KAG1306981.1"/>
    </source>
</evidence>
<keyword evidence="2" id="KW-0067">ATP-binding</keyword>
<dbReference type="InterPro" id="IPR011009">
    <property type="entry name" value="Kinase-like_dom_sf"/>
</dbReference>
<dbReference type="GO" id="GO:1902554">
    <property type="term" value="C:serine/threonine protein kinase complex"/>
    <property type="evidence" value="ECO:0007669"/>
    <property type="project" value="TreeGrafter"/>
</dbReference>
<dbReference type="PROSITE" id="PS50011">
    <property type="entry name" value="PROTEIN_KINASE_DOM"/>
    <property type="match status" value="1"/>
</dbReference>
<feature type="region of interest" description="Disordered" evidence="4">
    <location>
        <begin position="604"/>
        <end position="652"/>
    </location>
</feature>
<evidence type="ECO:0000256" key="3">
    <source>
        <dbReference type="SAM" id="Coils"/>
    </source>
</evidence>
<dbReference type="SMART" id="SM00220">
    <property type="entry name" value="S_TKc"/>
    <property type="match status" value="1"/>
</dbReference>
<dbReference type="FunFam" id="1.10.510.10:FF:000947">
    <property type="entry name" value="serine/threonine-protein kinase OSR1"/>
    <property type="match status" value="1"/>
</dbReference>
<dbReference type="GO" id="GO:0043539">
    <property type="term" value="F:protein serine/threonine kinase activator activity"/>
    <property type="evidence" value="ECO:0007669"/>
    <property type="project" value="InterPro"/>
</dbReference>
<evidence type="ECO:0000259" key="5">
    <source>
        <dbReference type="PROSITE" id="PS50011"/>
    </source>
</evidence>
<dbReference type="EMBL" id="JAANQT010001027">
    <property type="protein sequence ID" value="KAG1306981.1"/>
    <property type="molecule type" value="Genomic_DNA"/>
</dbReference>
<feature type="compositionally biased region" description="Polar residues" evidence="4">
    <location>
        <begin position="630"/>
        <end position="650"/>
    </location>
</feature>
<dbReference type="InterPro" id="IPR017441">
    <property type="entry name" value="Protein_kinase_ATP_BS"/>
</dbReference>
<dbReference type="OrthoDB" id="248923at2759"/>
<dbReference type="PANTHER" id="PTHR48014">
    <property type="entry name" value="SERINE/THREONINE-PROTEIN KINASE FRAY2"/>
    <property type="match status" value="1"/>
</dbReference>
<dbReference type="InterPro" id="IPR047173">
    <property type="entry name" value="STRAD_A/B-like"/>
</dbReference>
<evidence type="ECO:0000256" key="1">
    <source>
        <dbReference type="ARBA" id="ARBA00008874"/>
    </source>
</evidence>
<dbReference type="InterPro" id="IPR000719">
    <property type="entry name" value="Prot_kinase_dom"/>
</dbReference>
<feature type="region of interest" description="Disordered" evidence="4">
    <location>
        <begin position="1"/>
        <end position="20"/>
    </location>
</feature>
<feature type="compositionally biased region" description="Low complexity" evidence="4">
    <location>
        <begin position="472"/>
        <end position="484"/>
    </location>
</feature>
<dbReference type="Gene3D" id="3.30.200.20">
    <property type="entry name" value="Phosphorylase Kinase, domain 1"/>
    <property type="match status" value="1"/>
</dbReference>
<keyword evidence="7" id="KW-1185">Reference proteome</keyword>
<dbReference type="GO" id="GO:0004672">
    <property type="term" value="F:protein kinase activity"/>
    <property type="evidence" value="ECO:0007669"/>
    <property type="project" value="InterPro"/>
</dbReference>
<dbReference type="GO" id="GO:0006611">
    <property type="term" value="P:protein export from nucleus"/>
    <property type="evidence" value="ECO:0007669"/>
    <property type="project" value="TreeGrafter"/>
</dbReference>
<sequence>MSNSPVQAQQKQMNRSMSISEKQLPVTETDLASESNWANKYEDFDIGKPIGYGSSAVVYEAIYKPLKIKIAIKIIDLDMFERNQIDELRRETALMALSKHPNVLRVYGSFVNGPKLYIVTPYLAAGSCLDIMKSYFTEGLDEVSIATILKQALEGLIYLHKNGHIHRDVKAGNLLMDDQGTVLLADFGVSSSLTENNEVRKTFVGTPCWMAPEVMEQAGYDYKADIWSFGITSLELATGRAPFAKYPPMKVLMMTISNAPPTLDRENCKHKFTKTFKEMIDLCLQKDPAKRPTAEKLLQHPFFKQAKKRDYLVKSILAYVPSLDQRPHKKLPQKHISVVTTDQQWNFEEDVEPKSAVAPAVTETVRPMERMRSVVKFKEDPPKPERMKSVGPNEKKHISFGEVTVKDASDRPPTIITEPLNETPAALKKSRFVIGDHSIDPYASSPSSYSPPASTPVDATYTGLGISQHGTISSISSSTQGSTIHDGEVKKGRFSVNQTPASTRPTTPASEDSQYIEVKAISRVPSQDSTLERKSRFEVKHNTLANQQQPSTESFHSIPLTRENSRECSMYNNGKISRFSIEKPESVAGPCCEITPSILPPECRKKGRFELTGGSNTPSDSEKASHHDSPQSTVAPSPAISPSNSLSRGQANRIIDPNFPHMVFSHMESLLKQTEIQKNMLQGLLTTLPVLYGPPSRGRTLSDTKKPNYVHTDEIRTTPSHNQQISTDINSTIDHLQQLLLSSSKEREKLIQENEALKKEIERLKKNQTIIE</sequence>
<evidence type="ECO:0000256" key="4">
    <source>
        <dbReference type="SAM" id="MobiDB-lite"/>
    </source>
</evidence>
<organism evidence="6 7">
    <name type="scientific">Rhizopus oryzae</name>
    <name type="common">Mucormycosis agent</name>
    <name type="synonym">Rhizopus arrhizus var. delemar</name>
    <dbReference type="NCBI Taxonomy" id="64495"/>
    <lineage>
        <taxon>Eukaryota</taxon>
        <taxon>Fungi</taxon>
        <taxon>Fungi incertae sedis</taxon>
        <taxon>Mucoromycota</taxon>
        <taxon>Mucoromycotina</taxon>
        <taxon>Mucoromycetes</taxon>
        <taxon>Mucorales</taxon>
        <taxon>Mucorineae</taxon>
        <taxon>Rhizopodaceae</taxon>
        <taxon>Rhizopus</taxon>
    </lineage>
</organism>
<name>A0A9P6X7L3_RHIOR</name>
<evidence type="ECO:0000313" key="7">
    <source>
        <dbReference type="Proteomes" id="UP000716291"/>
    </source>
</evidence>
<feature type="domain" description="Protein kinase" evidence="5">
    <location>
        <begin position="44"/>
        <end position="303"/>
    </location>
</feature>
<comment type="similarity">
    <text evidence="1">Belongs to the protein kinase superfamily. STE Ser/Thr protein kinase family. STE20 subfamily.</text>
</comment>
<dbReference type="Pfam" id="PF00069">
    <property type="entry name" value="Pkinase"/>
    <property type="match status" value="1"/>
</dbReference>
<dbReference type="GO" id="GO:0005524">
    <property type="term" value="F:ATP binding"/>
    <property type="evidence" value="ECO:0007669"/>
    <property type="project" value="UniProtKB-UniRule"/>
</dbReference>
<protein>
    <recommendedName>
        <fullName evidence="5">Protein kinase domain-containing protein</fullName>
    </recommendedName>
</protein>
<keyword evidence="2" id="KW-0547">Nucleotide-binding</keyword>
<feature type="region of interest" description="Disordered" evidence="4">
    <location>
        <begin position="472"/>
        <end position="492"/>
    </location>
</feature>